<dbReference type="WBParaSite" id="BTMF_0000341201-mRNA-1">
    <property type="protein sequence ID" value="BTMF_0000341201-mRNA-1"/>
    <property type="gene ID" value="BTMF_0000341201"/>
</dbReference>
<reference evidence="4" key="1">
    <citation type="submission" date="2017-02" db="UniProtKB">
        <authorList>
            <consortium name="WormBaseParasite"/>
        </authorList>
    </citation>
    <scope>IDENTIFICATION</scope>
</reference>
<evidence type="ECO:0000313" key="2">
    <source>
        <dbReference type="EMBL" id="VDO13200.1"/>
    </source>
</evidence>
<accession>A0A0R3QAP3</accession>
<keyword evidence="1" id="KW-0472">Membrane</keyword>
<keyword evidence="3" id="KW-1185">Reference proteome</keyword>
<organism evidence="4">
    <name type="scientific">Brugia timori</name>
    <dbReference type="NCBI Taxonomy" id="42155"/>
    <lineage>
        <taxon>Eukaryota</taxon>
        <taxon>Metazoa</taxon>
        <taxon>Ecdysozoa</taxon>
        <taxon>Nematoda</taxon>
        <taxon>Chromadorea</taxon>
        <taxon>Rhabditida</taxon>
        <taxon>Spirurina</taxon>
        <taxon>Spiruromorpha</taxon>
        <taxon>Filarioidea</taxon>
        <taxon>Onchocercidae</taxon>
        <taxon>Brugia</taxon>
    </lineage>
</organism>
<keyword evidence="1" id="KW-1133">Transmembrane helix</keyword>
<dbReference type="AlphaFoldDB" id="A0A0R3QAP3"/>
<reference evidence="2 3" key="2">
    <citation type="submission" date="2018-11" db="EMBL/GenBank/DDBJ databases">
        <authorList>
            <consortium name="Pathogen Informatics"/>
        </authorList>
    </citation>
    <scope>NUCLEOTIDE SEQUENCE [LARGE SCALE GENOMIC DNA]</scope>
</reference>
<keyword evidence="1" id="KW-0812">Transmembrane</keyword>
<dbReference type="Proteomes" id="UP000280834">
    <property type="component" value="Unassembled WGS sequence"/>
</dbReference>
<sequence length="36" mass="3944">MAGGSVIVLCHLRQPIICSLIAPFSFYNLVLFYCGP</sequence>
<evidence type="ECO:0000313" key="3">
    <source>
        <dbReference type="Proteomes" id="UP000280834"/>
    </source>
</evidence>
<dbReference type="EMBL" id="UZAG01002309">
    <property type="protein sequence ID" value="VDO13200.1"/>
    <property type="molecule type" value="Genomic_DNA"/>
</dbReference>
<protein>
    <submittedName>
        <fullName evidence="4">7TM_GPCR_Srx domain-containing protein</fullName>
    </submittedName>
</protein>
<feature type="transmembrane region" description="Helical" evidence="1">
    <location>
        <begin position="12"/>
        <end position="34"/>
    </location>
</feature>
<evidence type="ECO:0000256" key="1">
    <source>
        <dbReference type="SAM" id="Phobius"/>
    </source>
</evidence>
<gene>
    <name evidence="2" type="ORF">BTMF_LOCUS2726</name>
</gene>
<evidence type="ECO:0000313" key="4">
    <source>
        <dbReference type="WBParaSite" id="BTMF_0000341201-mRNA-1"/>
    </source>
</evidence>
<name>A0A0R3QAP3_9BILA</name>
<proteinExistence type="predicted"/>